<accession>A0ACC3BXN0</accession>
<evidence type="ECO:0000313" key="1">
    <source>
        <dbReference type="EMBL" id="KAK1862464.1"/>
    </source>
</evidence>
<keyword evidence="2" id="KW-1185">Reference proteome</keyword>
<organism evidence="1 2">
    <name type="scientific">Pyropia yezoensis</name>
    <name type="common">Susabi-nori</name>
    <name type="synonym">Porphyra yezoensis</name>
    <dbReference type="NCBI Taxonomy" id="2788"/>
    <lineage>
        <taxon>Eukaryota</taxon>
        <taxon>Rhodophyta</taxon>
        <taxon>Bangiophyceae</taxon>
        <taxon>Bangiales</taxon>
        <taxon>Bangiaceae</taxon>
        <taxon>Pyropia</taxon>
    </lineage>
</organism>
<evidence type="ECO:0000313" key="2">
    <source>
        <dbReference type="Proteomes" id="UP000798662"/>
    </source>
</evidence>
<protein>
    <submittedName>
        <fullName evidence="1">Uncharacterized protein</fullName>
    </submittedName>
</protein>
<sequence length="276" mass="27610">MSWSGGAGLPASDGTPDADVNKAAELLAAEGPPWSVGGGAAAAAAAPVPVTAVASRTALSVRRGSGVGKAPASLALARASSTAEVARAVFKKKIATSAGAASAAPQTRVPAKTPEEEKAAKYEARLVMNRKSAKASRIRRASYLGELEAAVADMESINAKLVAKLEAVVAENAQLRIDVAKARQEAPQAMVAAEAAVAASSGPIPTVEAEGASAALVAAAVPVPAVGVPPVEVAAFEASLHAMFPGMEEQDAVPLVGGDVDDIPPPDLDFLEDPFP</sequence>
<name>A0ACC3BXN0_PYRYE</name>
<dbReference type="EMBL" id="CM020618">
    <property type="protein sequence ID" value="KAK1862464.1"/>
    <property type="molecule type" value="Genomic_DNA"/>
</dbReference>
<reference evidence="1" key="1">
    <citation type="submission" date="2019-11" db="EMBL/GenBank/DDBJ databases">
        <title>Nori genome reveals adaptations in red seaweeds to the harsh intertidal environment.</title>
        <authorList>
            <person name="Wang D."/>
            <person name="Mao Y."/>
        </authorList>
    </citation>
    <scope>NUCLEOTIDE SEQUENCE</scope>
    <source>
        <tissue evidence="1">Gametophyte</tissue>
    </source>
</reference>
<comment type="caution">
    <text evidence="1">The sequence shown here is derived from an EMBL/GenBank/DDBJ whole genome shotgun (WGS) entry which is preliminary data.</text>
</comment>
<proteinExistence type="predicted"/>
<dbReference type="Proteomes" id="UP000798662">
    <property type="component" value="Chromosome 1"/>
</dbReference>
<gene>
    <name evidence="1" type="ORF">I4F81_005033</name>
</gene>